<dbReference type="EMBL" id="JBBMQS010000013">
    <property type="protein sequence ID" value="MEM5499436.1"/>
    <property type="molecule type" value="Genomic_DNA"/>
</dbReference>
<gene>
    <name evidence="1" type="ORF">WNY77_18640</name>
</gene>
<proteinExistence type="predicted"/>
<sequence>MNNNIFALRSRCLSLVIDKAASISHYCGAAWLFCLKGKILKLQGSTQLESEALLLSQIKASGAGADLYLSLPPNALIMDSNALFKSATDAGIVNIFHPRIPTHFRFSNRHKMNFFSHNINVIAINNALMDLGTVITMQTNKQKKRPWISCITCADLLGRTADFSTFDKDIEAVNYIKRLVGNMEFVAEEPTCLSFNVSNTKNNSNKAIQHYTVKSLQDVKQLITHASERRVTCGVVIVHTDLAKEMIVHGLVDEMIYYLSLQQTELENTQPISLLNNAWKISSSYHFSNGIRFNARPESDMIKQQFDSEHRLYLN</sequence>
<comment type="caution">
    <text evidence="1">The sequence shown here is derived from an EMBL/GenBank/DDBJ whole genome shotgun (WGS) entry which is preliminary data.</text>
</comment>
<evidence type="ECO:0000313" key="2">
    <source>
        <dbReference type="Proteomes" id="UP001461163"/>
    </source>
</evidence>
<name>A0ABU9SZX0_9ALTE</name>
<dbReference type="RefSeq" id="WP_342882571.1">
    <property type="nucleotide sequence ID" value="NZ_JBBMQS010000013.1"/>
</dbReference>
<reference evidence="1 2" key="1">
    <citation type="submission" date="2024-03" db="EMBL/GenBank/DDBJ databases">
        <title>Community enrichment and isolation of bacterial strains for fucoidan degradation.</title>
        <authorList>
            <person name="Sichert A."/>
        </authorList>
    </citation>
    <scope>NUCLEOTIDE SEQUENCE [LARGE SCALE GENOMIC DNA]</scope>
    <source>
        <strain evidence="1 2">AS12</strain>
    </source>
</reference>
<keyword evidence="2" id="KW-1185">Reference proteome</keyword>
<organism evidence="1 2">
    <name type="scientific">Paraglaciecola mesophila</name>
    <dbReference type="NCBI Taxonomy" id="197222"/>
    <lineage>
        <taxon>Bacteria</taxon>
        <taxon>Pseudomonadati</taxon>
        <taxon>Pseudomonadota</taxon>
        <taxon>Gammaproteobacteria</taxon>
        <taxon>Alteromonadales</taxon>
        <taxon>Alteromonadaceae</taxon>
        <taxon>Paraglaciecola</taxon>
    </lineage>
</organism>
<evidence type="ECO:0000313" key="1">
    <source>
        <dbReference type="EMBL" id="MEM5499436.1"/>
    </source>
</evidence>
<accession>A0ABU9SZX0</accession>
<dbReference type="Proteomes" id="UP001461163">
    <property type="component" value="Unassembled WGS sequence"/>
</dbReference>
<protein>
    <submittedName>
        <fullName evidence="1">Uncharacterized protein</fullName>
    </submittedName>
</protein>